<feature type="domain" description="Helicase ATP-binding" evidence="8">
    <location>
        <begin position="32"/>
        <end position="208"/>
    </location>
</feature>
<organism evidence="11 12">
    <name type="scientific">Agaribacter marinus</name>
    <dbReference type="NCBI Taxonomy" id="1431249"/>
    <lineage>
        <taxon>Bacteria</taxon>
        <taxon>Pseudomonadati</taxon>
        <taxon>Pseudomonadota</taxon>
        <taxon>Gammaproteobacteria</taxon>
        <taxon>Alteromonadales</taxon>
        <taxon>Alteromonadaceae</taxon>
        <taxon>Agaribacter</taxon>
    </lineage>
</organism>
<dbReference type="PANTHER" id="PTHR47959">
    <property type="entry name" value="ATP-DEPENDENT RNA HELICASE RHLE-RELATED"/>
    <property type="match status" value="1"/>
</dbReference>
<dbReference type="Pfam" id="PF03880">
    <property type="entry name" value="DbpA"/>
    <property type="match status" value="1"/>
</dbReference>
<accession>A0AA37SZ47</accession>
<reference evidence="11" key="2">
    <citation type="submission" date="2023-01" db="EMBL/GenBank/DDBJ databases">
        <title>Draft genome sequence of Agaribacter marinus strain NBRC 110023.</title>
        <authorList>
            <person name="Sun Q."/>
            <person name="Mori K."/>
        </authorList>
    </citation>
    <scope>NUCLEOTIDE SEQUENCE</scope>
    <source>
        <strain evidence="11">NBRC 110023</strain>
    </source>
</reference>
<dbReference type="SUPFAM" id="SSF52540">
    <property type="entry name" value="P-loop containing nucleoside triphosphate hydrolases"/>
    <property type="match status" value="1"/>
</dbReference>
<keyword evidence="4 7" id="KW-0067">ATP-binding</keyword>
<dbReference type="InterPro" id="IPR012677">
    <property type="entry name" value="Nucleotide-bd_a/b_plait_sf"/>
</dbReference>
<dbReference type="CDD" id="cd18787">
    <property type="entry name" value="SF2_C_DEAD"/>
    <property type="match status" value="1"/>
</dbReference>
<dbReference type="InterPro" id="IPR005580">
    <property type="entry name" value="DbpA/CsdA_RNA-bd_dom"/>
</dbReference>
<reference evidence="11" key="1">
    <citation type="journal article" date="2014" name="Int. J. Syst. Evol. Microbiol.">
        <title>Complete genome sequence of Corynebacterium casei LMG S-19264T (=DSM 44701T), isolated from a smear-ripened cheese.</title>
        <authorList>
            <consortium name="US DOE Joint Genome Institute (JGI-PGF)"/>
            <person name="Walter F."/>
            <person name="Albersmeier A."/>
            <person name="Kalinowski J."/>
            <person name="Ruckert C."/>
        </authorList>
    </citation>
    <scope>NUCLEOTIDE SEQUENCE</scope>
    <source>
        <strain evidence="11">NBRC 110023</strain>
    </source>
</reference>
<dbReference type="CDD" id="cd00268">
    <property type="entry name" value="DEADc"/>
    <property type="match status" value="1"/>
</dbReference>
<dbReference type="Proteomes" id="UP001156601">
    <property type="component" value="Unassembled WGS sequence"/>
</dbReference>
<dbReference type="GO" id="GO:0003724">
    <property type="term" value="F:RNA helicase activity"/>
    <property type="evidence" value="ECO:0007669"/>
    <property type="project" value="InterPro"/>
</dbReference>
<feature type="domain" description="DEAD-box RNA helicase Q" evidence="10">
    <location>
        <begin position="1"/>
        <end position="29"/>
    </location>
</feature>
<evidence type="ECO:0000256" key="7">
    <source>
        <dbReference type="RuleBase" id="RU000492"/>
    </source>
</evidence>
<dbReference type="InterPro" id="IPR011545">
    <property type="entry name" value="DEAD/DEAH_box_helicase_dom"/>
</dbReference>
<dbReference type="EMBL" id="BSOT01000006">
    <property type="protein sequence ID" value="GLR71872.1"/>
    <property type="molecule type" value="Genomic_DNA"/>
</dbReference>
<keyword evidence="1 7" id="KW-0547">Nucleotide-binding</keyword>
<dbReference type="PROSITE" id="PS00039">
    <property type="entry name" value="DEAD_ATP_HELICASE"/>
    <property type="match status" value="1"/>
</dbReference>
<feature type="domain" description="Helicase C-terminal" evidence="9">
    <location>
        <begin position="218"/>
        <end position="383"/>
    </location>
</feature>
<keyword evidence="2 7" id="KW-0378">Hydrolase</keyword>
<evidence type="ECO:0000259" key="8">
    <source>
        <dbReference type="PROSITE" id="PS51192"/>
    </source>
</evidence>
<evidence type="ECO:0000313" key="11">
    <source>
        <dbReference type="EMBL" id="GLR71872.1"/>
    </source>
</evidence>
<dbReference type="PANTHER" id="PTHR47959:SF1">
    <property type="entry name" value="ATP-DEPENDENT RNA HELICASE DBPA"/>
    <property type="match status" value="1"/>
</dbReference>
<evidence type="ECO:0000313" key="12">
    <source>
        <dbReference type="Proteomes" id="UP001156601"/>
    </source>
</evidence>
<dbReference type="RefSeq" id="WP_284218203.1">
    <property type="nucleotide sequence ID" value="NZ_BSOT01000006.1"/>
</dbReference>
<dbReference type="Pfam" id="PF00270">
    <property type="entry name" value="DEAD"/>
    <property type="match status" value="1"/>
</dbReference>
<evidence type="ECO:0000256" key="3">
    <source>
        <dbReference type="ARBA" id="ARBA00022806"/>
    </source>
</evidence>
<dbReference type="InterPro" id="IPR027417">
    <property type="entry name" value="P-loop_NTPase"/>
</dbReference>
<dbReference type="InterPro" id="IPR014001">
    <property type="entry name" value="Helicase_ATP-bd"/>
</dbReference>
<evidence type="ECO:0000259" key="9">
    <source>
        <dbReference type="PROSITE" id="PS51194"/>
    </source>
</evidence>
<dbReference type="InterPro" id="IPR014014">
    <property type="entry name" value="RNA_helicase_DEAD_Q_motif"/>
</dbReference>
<dbReference type="GO" id="GO:0005829">
    <property type="term" value="C:cytosol"/>
    <property type="evidence" value="ECO:0007669"/>
    <property type="project" value="TreeGrafter"/>
</dbReference>
<dbReference type="Gene3D" id="3.30.70.330">
    <property type="match status" value="1"/>
</dbReference>
<gene>
    <name evidence="11" type="primary">dbpA</name>
    <name evidence="11" type="ORF">GCM10007852_27800</name>
</gene>
<comment type="similarity">
    <text evidence="5 7">Belongs to the DEAD box helicase family.</text>
</comment>
<dbReference type="SMART" id="SM00487">
    <property type="entry name" value="DEXDc"/>
    <property type="match status" value="1"/>
</dbReference>
<evidence type="ECO:0000256" key="6">
    <source>
        <dbReference type="PROSITE-ProRule" id="PRU00552"/>
    </source>
</evidence>
<dbReference type="GO" id="GO:0005524">
    <property type="term" value="F:ATP binding"/>
    <property type="evidence" value="ECO:0007669"/>
    <property type="project" value="UniProtKB-KW"/>
</dbReference>
<evidence type="ECO:0000256" key="4">
    <source>
        <dbReference type="ARBA" id="ARBA00022840"/>
    </source>
</evidence>
<dbReference type="InterPro" id="IPR050079">
    <property type="entry name" value="DEAD_box_RNA_helicase"/>
</dbReference>
<evidence type="ECO:0000256" key="5">
    <source>
        <dbReference type="ARBA" id="ARBA00038437"/>
    </source>
</evidence>
<proteinExistence type="inferred from homology"/>
<keyword evidence="12" id="KW-1185">Reference proteome</keyword>
<protein>
    <submittedName>
        <fullName evidence="11">ATP-dependent RNA helicase</fullName>
    </submittedName>
</protein>
<dbReference type="InterPro" id="IPR001650">
    <property type="entry name" value="Helicase_C-like"/>
</dbReference>
<dbReference type="PROSITE" id="PS51194">
    <property type="entry name" value="HELICASE_CTER"/>
    <property type="match status" value="1"/>
</dbReference>
<name>A0AA37SZ47_9ALTE</name>
<evidence type="ECO:0000256" key="1">
    <source>
        <dbReference type="ARBA" id="ARBA00022741"/>
    </source>
</evidence>
<comment type="caution">
    <text evidence="11">The sequence shown here is derived from an EMBL/GenBank/DDBJ whole genome shotgun (WGS) entry which is preliminary data.</text>
</comment>
<dbReference type="NCBIfam" id="NF008744">
    <property type="entry name" value="PRK11776.1"/>
    <property type="match status" value="1"/>
</dbReference>
<evidence type="ECO:0000259" key="10">
    <source>
        <dbReference type="PROSITE" id="PS51195"/>
    </source>
</evidence>
<feature type="short sequence motif" description="Q motif" evidence="6">
    <location>
        <begin position="1"/>
        <end position="29"/>
    </location>
</feature>
<dbReference type="GO" id="GO:0003676">
    <property type="term" value="F:nucleic acid binding"/>
    <property type="evidence" value="ECO:0007669"/>
    <property type="project" value="InterPro"/>
</dbReference>
<dbReference type="Gene3D" id="3.40.50.300">
    <property type="entry name" value="P-loop containing nucleotide triphosphate hydrolases"/>
    <property type="match status" value="2"/>
</dbReference>
<dbReference type="PROSITE" id="PS51195">
    <property type="entry name" value="Q_MOTIF"/>
    <property type="match status" value="1"/>
</dbReference>
<evidence type="ECO:0000256" key="2">
    <source>
        <dbReference type="ARBA" id="ARBA00022801"/>
    </source>
</evidence>
<keyword evidence="3 7" id="KW-0347">Helicase</keyword>
<dbReference type="PROSITE" id="PS51192">
    <property type="entry name" value="HELICASE_ATP_BIND_1"/>
    <property type="match status" value="1"/>
</dbReference>
<sequence>MQFTQLPVANEILQAISTLGFEETTKTQALALPDVLSGKDVAVEAKTGSGKTLAFALGILQKRITQPVDANPSALVLCPTRELAEQVAEQIRLLAKQIPNYKVLTLFGGVAMGPQLASLKHAPDLVVGTPGRIIDIMGKKALSLAGVNTLVLDEADRMLDMGFAEQMDWLLRQISQNSNKPQTLLFSATFGGKIQTLSKQFQHNASVIKIEEAKTPSKIEQQAWQLLPDKKDYAVAALLTEHQPKSAMVFCNTKVDVKQLADSLREMSFDVVELHGDLEQESRNNAIRMFSSDCANVLIASDVAARGLDIPSVDLVINADVSPDVDTHIHRIGRTGRAGASGLALTLIEAHQIPHLEKIGAFLEQKIPVKQMQALRFHANRIVEAKFNGIEINAGKKAKINKGDILGALTKQADIDGDDIGKIQVAAQRSFIAIKSRSVKRALNLFREQKVKGKRVKARKVQTI</sequence>
<dbReference type="SMART" id="SM00490">
    <property type="entry name" value="HELICc"/>
    <property type="match status" value="1"/>
</dbReference>
<dbReference type="InterPro" id="IPR044742">
    <property type="entry name" value="DEAD/DEAH_RhlB"/>
</dbReference>
<dbReference type="Pfam" id="PF00271">
    <property type="entry name" value="Helicase_C"/>
    <property type="match status" value="1"/>
</dbReference>
<dbReference type="GO" id="GO:0016787">
    <property type="term" value="F:hydrolase activity"/>
    <property type="evidence" value="ECO:0007669"/>
    <property type="project" value="UniProtKB-KW"/>
</dbReference>
<dbReference type="AlphaFoldDB" id="A0AA37SZ47"/>
<dbReference type="InterPro" id="IPR000629">
    <property type="entry name" value="RNA-helicase_DEAD-box_CS"/>
</dbReference>